<accession>A0ABY4FG85</accession>
<feature type="domain" description="Secretion system C-terminal sorting" evidence="3">
    <location>
        <begin position="394"/>
        <end position="468"/>
    </location>
</feature>
<dbReference type="InterPro" id="IPR026444">
    <property type="entry name" value="Secre_tail"/>
</dbReference>
<dbReference type="RefSeq" id="WP_244718667.1">
    <property type="nucleotide sequence ID" value="NZ_CP095049.1"/>
</dbReference>
<dbReference type="Pfam" id="PF07995">
    <property type="entry name" value="GSDH"/>
    <property type="match status" value="1"/>
</dbReference>
<dbReference type="PANTHER" id="PTHR19328">
    <property type="entry name" value="HEDGEHOG-INTERACTING PROTEIN"/>
    <property type="match status" value="1"/>
</dbReference>
<dbReference type="Pfam" id="PF18962">
    <property type="entry name" value="Por_Secre_tail"/>
    <property type="match status" value="1"/>
</dbReference>
<feature type="chain" id="PRO_5047193666" evidence="1">
    <location>
        <begin position="23"/>
        <end position="469"/>
    </location>
</feature>
<dbReference type="SUPFAM" id="SSF50952">
    <property type="entry name" value="Soluble quinoprotein glucose dehydrogenase"/>
    <property type="match status" value="1"/>
</dbReference>
<sequence length="469" mass="50464">MKRFVYCIATAALLLGSAAARAQTTTFTVGGTTVSVSPLASNLSVPWELVWGPDNFIWMTERNGRISRVNPDTGEVLPLLTVPDVAQTGESGLLGLALHPDFAASPYLYIVYNYREGNDLKEKLVRYTYAASTRTLSSPLVLLGNITANTTHSGSRLLILPDRTLLMTTGDAQLRPEAQNSSSLNGKILRLNLDGTVPSNNPTPGSLVYSLGHRNPQGLTRASNGKIYSSEHGETTDDEINLIEAGRNYGWPSVEGLCNLPAEQTFCAANNVRQPLRTWTPTIATAGLIHYDHPAIPEWRNSLLMVALKATRLVQMPLTSATDDIGTENTYLTTFGRLRAICVSPQGKIYVGTSNRDGRNSNPPATDDRILVLENRAYLPASTASASKAAKLSVWPNPAQGTVTLRLPSAPAAPVQATILDALGRVARTTYFASGQADLQLTLAGLTPGIYAIRALSGTSFYTQQLVVR</sequence>
<evidence type="ECO:0000259" key="2">
    <source>
        <dbReference type="Pfam" id="PF07995"/>
    </source>
</evidence>
<dbReference type="Proteomes" id="UP000831785">
    <property type="component" value="Chromosome"/>
</dbReference>
<feature type="signal peptide" evidence="1">
    <location>
        <begin position="1"/>
        <end position="22"/>
    </location>
</feature>
<dbReference type="InterPro" id="IPR012938">
    <property type="entry name" value="Glc/Sorbosone_DH"/>
</dbReference>
<feature type="domain" description="Glucose/Sorbosone dehydrogenase" evidence="2">
    <location>
        <begin position="43"/>
        <end position="359"/>
    </location>
</feature>
<evidence type="ECO:0000256" key="1">
    <source>
        <dbReference type="SAM" id="SignalP"/>
    </source>
</evidence>
<dbReference type="NCBIfam" id="TIGR04183">
    <property type="entry name" value="Por_Secre_tail"/>
    <property type="match status" value="1"/>
</dbReference>
<proteinExistence type="predicted"/>
<keyword evidence="1" id="KW-0732">Signal</keyword>
<protein>
    <submittedName>
        <fullName evidence="4">PQQ-dependent sugar dehydrogenase</fullName>
    </submittedName>
</protein>
<dbReference type="InterPro" id="IPR011041">
    <property type="entry name" value="Quinoprot_gluc/sorb_DH_b-prop"/>
</dbReference>
<evidence type="ECO:0000313" key="4">
    <source>
        <dbReference type="EMBL" id="UOQ53441.1"/>
    </source>
</evidence>
<dbReference type="EMBL" id="CP095049">
    <property type="protein sequence ID" value="UOQ53441.1"/>
    <property type="molecule type" value="Genomic_DNA"/>
</dbReference>
<dbReference type="Gene3D" id="2.120.10.30">
    <property type="entry name" value="TolB, C-terminal domain"/>
    <property type="match status" value="1"/>
</dbReference>
<evidence type="ECO:0000259" key="3">
    <source>
        <dbReference type="Pfam" id="PF18962"/>
    </source>
</evidence>
<gene>
    <name evidence="4" type="ORF">MUN80_01470</name>
</gene>
<reference evidence="4 5" key="1">
    <citation type="submission" date="2022-04" db="EMBL/GenBank/DDBJ databases">
        <title>Hymenobacter sp. isolated from the air.</title>
        <authorList>
            <person name="Won M."/>
            <person name="Lee C.-M."/>
            <person name="Woen H.-Y."/>
            <person name="Kwon S.-W."/>
        </authorList>
    </citation>
    <scope>NUCLEOTIDE SEQUENCE [LARGE SCALE GENOMIC DNA]</scope>
    <source>
        <strain evidence="5">5116 S-27</strain>
    </source>
</reference>
<dbReference type="PANTHER" id="PTHR19328:SF13">
    <property type="entry name" value="HIPL1 PROTEIN"/>
    <property type="match status" value="1"/>
</dbReference>
<dbReference type="InterPro" id="IPR011042">
    <property type="entry name" value="6-blade_b-propeller_TolB-like"/>
</dbReference>
<name>A0ABY4FG85_9BACT</name>
<evidence type="ECO:0000313" key="5">
    <source>
        <dbReference type="Proteomes" id="UP000831785"/>
    </source>
</evidence>
<keyword evidence="5" id="KW-1185">Reference proteome</keyword>
<organism evidence="4 5">
    <name type="scientific">Hymenobacter cellulosivorans</name>
    <dbReference type="NCBI Taxonomy" id="2932249"/>
    <lineage>
        <taxon>Bacteria</taxon>
        <taxon>Pseudomonadati</taxon>
        <taxon>Bacteroidota</taxon>
        <taxon>Cytophagia</taxon>
        <taxon>Cytophagales</taxon>
        <taxon>Hymenobacteraceae</taxon>
        <taxon>Hymenobacter</taxon>
    </lineage>
</organism>